<dbReference type="EMBL" id="KZ824948">
    <property type="protein sequence ID" value="RAH71547.1"/>
    <property type="molecule type" value="Genomic_DNA"/>
</dbReference>
<organism evidence="1 2">
    <name type="scientific">Aspergillus aculeatinus CBS 121060</name>
    <dbReference type="NCBI Taxonomy" id="1448322"/>
    <lineage>
        <taxon>Eukaryota</taxon>
        <taxon>Fungi</taxon>
        <taxon>Dikarya</taxon>
        <taxon>Ascomycota</taxon>
        <taxon>Pezizomycotina</taxon>
        <taxon>Eurotiomycetes</taxon>
        <taxon>Eurotiomycetidae</taxon>
        <taxon>Eurotiales</taxon>
        <taxon>Aspergillaceae</taxon>
        <taxon>Aspergillus</taxon>
        <taxon>Aspergillus subgen. Circumdati</taxon>
    </lineage>
</organism>
<reference evidence="1" key="1">
    <citation type="submission" date="2018-02" db="EMBL/GenBank/DDBJ databases">
        <title>The genomes of Aspergillus section Nigri reveals drivers in fungal speciation.</title>
        <authorList>
            <consortium name="DOE Joint Genome Institute"/>
            <person name="Vesth T.C."/>
            <person name="Nybo J."/>
            <person name="Theobald S."/>
            <person name="Brandl J."/>
            <person name="Frisvad J.C."/>
            <person name="Nielsen K.F."/>
            <person name="Lyhne E.K."/>
            <person name="Kogle M.E."/>
            <person name="Kuo A."/>
            <person name="Riley R."/>
            <person name="Clum A."/>
            <person name="Nolan M."/>
            <person name="Lipzen A."/>
            <person name="Salamov A."/>
            <person name="Henrissat B."/>
            <person name="Wiebenga A."/>
            <person name="De vries R.P."/>
            <person name="Grigoriev I.V."/>
            <person name="Mortensen U.H."/>
            <person name="Andersen M.R."/>
            <person name="Baker S.E."/>
        </authorList>
    </citation>
    <scope>NUCLEOTIDE SEQUENCE</scope>
    <source>
        <strain evidence="1">CBS 121060</strain>
    </source>
</reference>
<accession>A0ACD1HD69</accession>
<name>A0ACD1HD69_9EURO</name>
<evidence type="ECO:0000313" key="2">
    <source>
        <dbReference type="Proteomes" id="UP000249661"/>
    </source>
</evidence>
<gene>
    <name evidence="1" type="ORF">BO66DRAFT_390771</name>
</gene>
<keyword evidence="2" id="KW-1185">Reference proteome</keyword>
<sequence>MATQWIGVLQPPDGEESNLIDPVSQLGNNIALHTVCLTLATAGVAIRIYTRVGILKSKLGLDDYFVILSWCLTVAFSGLMFESYHWGIGRHMWDEPMTWLVPALKYFTIAQYVYLLLTPAVKLSFLLFYYRIFAPDRTMRYLILGGIAFVSISHVTVFFLTIFSCTPVSHAWNEFGEGKCWNPTILPYLSGALSSTTDLYVLLLPIRSCLGLNMTLRRRLRLLAVFSIGIFACVTSLIRLGQTHILTDSTDATWNISHIAVWAVLECNVGIFCSCMLLLPRFVERYFPKGVTSYFSRLWSSNGGSKKERSVSNGPWKDGSWQSPKPWEKSASKPAAIELGSTESLNRQSLTV</sequence>
<evidence type="ECO:0000313" key="1">
    <source>
        <dbReference type="EMBL" id="RAH71547.1"/>
    </source>
</evidence>
<protein>
    <submittedName>
        <fullName evidence="1">Uncharacterized protein</fullName>
    </submittedName>
</protein>
<dbReference type="Proteomes" id="UP000249661">
    <property type="component" value="Unassembled WGS sequence"/>
</dbReference>
<proteinExistence type="predicted"/>